<keyword evidence="2" id="KW-1185">Reference proteome</keyword>
<evidence type="ECO:0000313" key="2">
    <source>
        <dbReference type="Proteomes" id="UP001236014"/>
    </source>
</evidence>
<proteinExistence type="predicted"/>
<organism evidence="1 2">
    <name type="scientific">Amycolatopsis carbonis</name>
    <dbReference type="NCBI Taxonomy" id="715471"/>
    <lineage>
        <taxon>Bacteria</taxon>
        <taxon>Bacillati</taxon>
        <taxon>Actinomycetota</taxon>
        <taxon>Actinomycetes</taxon>
        <taxon>Pseudonocardiales</taxon>
        <taxon>Pseudonocardiaceae</taxon>
        <taxon>Amycolatopsis</taxon>
    </lineage>
</organism>
<reference evidence="1 2" key="1">
    <citation type="submission" date="2023-06" db="EMBL/GenBank/DDBJ databases">
        <authorList>
            <person name="Oyuntsetseg B."/>
            <person name="Kim S.B."/>
        </authorList>
    </citation>
    <scope>NUCLEOTIDE SEQUENCE [LARGE SCALE GENOMIC DNA]</scope>
    <source>
        <strain evidence="1 2">2-15</strain>
    </source>
</reference>
<accession>A0A9Y2IDI6</accession>
<dbReference type="AlphaFoldDB" id="A0A9Y2IDI6"/>
<dbReference type="EMBL" id="CP127294">
    <property type="protein sequence ID" value="WIX77762.1"/>
    <property type="molecule type" value="Genomic_DNA"/>
</dbReference>
<dbReference type="Pfam" id="PF26358">
    <property type="entry name" value="EcdD_BsdD_detox"/>
    <property type="match status" value="1"/>
</dbReference>
<name>A0A9Y2IDI6_9PSEU</name>
<dbReference type="InterPro" id="IPR047707">
    <property type="entry name" value="VdcD-like"/>
</dbReference>
<evidence type="ECO:0000313" key="1">
    <source>
        <dbReference type="EMBL" id="WIX77762.1"/>
    </source>
</evidence>
<dbReference type="NCBIfam" id="NF041205">
    <property type="entry name" value="VdcD"/>
    <property type="match status" value="1"/>
</dbReference>
<protein>
    <submittedName>
        <fullName evidence="1">Non-oxidative hydroxyarylic acid decarboxylases subunit D</fullName>
    </submittedName>
</protein>
<gene>
    <name evidence="1" type="ORF">QRX50_41235</name>
</gene>
<sequence>MTCPRCDHPDIAKLADSPVAGVWTVHQCERCRYTWRSTEPARRTRRAHYPEAFRLTAHDIASATDVPTVPPLLIRPKAGRPPRGT</sequence>
<dbReference type="RefSeq" id="WP_285968500.1">
    <property type="nucleotide sequence ID" value="NZ_CP127294.1"/>
</dbReference>
<dbReference type="Proteomes" id="UP001236014">
    <property type="component" value="Chromosome"/>
</dbReference>
<dbReference type="KEGG" id="acab:QRX50_41235"/>